<evidence type="ECO:0000256" key="6">
    <source>
        <dbReference type="ARBA" id="ARBA00023139"/>
    </source>
</evidence>
<evidence type="ECO:0000313" key="9">
    <source>
        <dbReference type="Proteomes" id="UP000186341"/>
    </source>
</evidence>
<keyword evidence="5" id="KW-0472">Membrane</keyword>
<dbReference type="GO" id="GO:0055085">
    <property type="term" value="P:transmembrane transport"/>
    <property type="evidence" value="ECO:0007669"/>
    <property type="project" value="InterPro"/>
</dbReference>
<keyword evidence="3" id="KW-1003">Cell membrane</keyword>
<protein>
    <submittedName>
        <fullName evidence="8">Sugar ABC transporter substrate-binding protein</fullName>
    </submittedName>
</protein>
<dbReference type="Pfam" id="PF01547">
    <property type="entry name" value="SBP_bac_1"/>
    <property type="match status" value="1"/>
</dbReference>
<dbReference type="InterPro" id="IPR006059">
    <property type="entry name" value="SBP"/>
</dbReference>
<dbReference type="Proteomes" id="UP000186341">
    <property type="component" value="Unassembled WGS sequence"/>
</dbReference>
<dbReference type="Gene3D" id="3.40.190.10">
    <property type="entry name" value="Periplasmic binding protein-like II"/>
    <property type="match status" value="2"/>
</dbReference>
<evidence type="ECO:0000256" key="2">
    <source>
        <dbReference type="ARBA" id="ARBA00022448"/>
    </source>
</evidence>
<keyword evidence="6" id="KW-0564">Palmitate</keyword>
<organism evidence="8 9">
    <name type="scientific">Ileibacterium valens</name>
    <dbReference type="NCBI Taxonomy" id="1862668"/>
    <lineage>
        <taxon>Bacteria</taxon>
        <taxon>Bacillati</taxon>
        <taxon>Bacillota</taxon>
        <taxon>Erysipelotrichia</taxon>
        <taxon>Erysipelotrichales</taxon>
        <taxon>Erysipelotrichaceae</taxon>
        <taxon>Ileibacterium</taxon>
    </lineage>
</organism>
<evidence type="ECO:0000313" key="8">
    <source>
        <dbReference type="EMBL" id="OLU36664.1"/>
    </source>
</evidence>
<reference evidence="8 9" key="1">
    <citation type="submission" date="2016-11" db="EMBL/GenBank/DDBJ databases">
        <title>Description of two novel members of the family Erysipelotrichaceae: Ileibacterium lipovorans gen. nov., sp. nov. and Dubosiella newyorkensis, gen. nov., sp. nov.</title>
        <authorList>
            <person name="Cox L.M."/>
            <person name="Sohn J."/>
            <person name="Tyrrell K.L."/>
            <person name="Citron D.M."/>
            <person name="Lawson P.A."/>
            <person name="Patel N.B."/>
            <person name="Iizumi T."/>
            <person name="Perez-Perez G.I."/>
            <person name="Goldstein E.J."/>
            <person name="Blaser M.J."/>
        </authorList>
    </citation>
    <scope>NUCLEOTIDE SEQUENCE [LARGE SCALE GENOMIC DNA]</scope>
    <source>
        <strain evidence="8 9">NYU-BL-A3</strain>
    </source>
</reference>
<dbReference type="InterPro" id="IPR006061">
    <property type="entry name" value="SBP_1_CS"/>
</dbReference>
<dbReference type="InterPro" id="IPR050490">
    <property type="entry name" value="Bact_solute-bd_prot1"/>
</dbReference>
<dbReference type="AlphaFoldDB" id="A0A1U7NCW6"/>
<evidence type="ECO:0000256" key="3">
    <source>
        <dbReference type="ARBA" id="ARBA00022475"/>
    </source>
</evidence>
<dbReference type="PANTHER" id="PTHR43649:SF33">
    <property type="entry name" value="POLYGALACTURONAN_RHAMNOGALACTURONAN-BINDING PROTEIN YTCQ"/>
    <property type="match status" value="1"/>
</dbReference>
<proteinExistence type="inferred from homology"/>
<evidence type="ECO:0000256" key="1">
    <source>
        <dbReference type="ARBA" id="ARBA00008520"/>
    </source>
</evidence>
<comment type="caution">
    <text evidence="8">The sequence shown here is derived from an EMBL/GenBank/DDBJ whole genome shotgun (WGS) entry which is preliminary data.</text>
</comment>
<dbReference type="PROSITE" id="PS01037">
    <property type="entry name" value="SBP_BACTERIAL_1"/>
    <property type="match status" value="1"/>
</dbReference>
<accession>A0A1U7NCW6</accession>
<dbReference type="EMBL" id="MPJW01000262">
    <property type="protein sequence ID" value="OLU36664.1"/>
    <property type="molecule type" value="Genomic_DNA"/>
</dbReference>
<evidence type="ECO:0000256" key="4">
    <source>
        <dbReference type="ARBA" id="ARBA00022729"/>
    </source>
</evidence>
<name>A0A1U7NCW6_9FIRM</name>
<dbReference type="SUPFAM" id="SSF53850">
    <property type="entry name" value="Periplasmic binding protein-like II"/>
    <property type="match status" value="1"/>
</dbReference>
<comment type="similarity">
    <text evidence="1">Belongs to the bacterial solute-binding protein 1 family.</text>
</comment>
<sequence length="417" mass="47241">MLAAPLAGCASTDHDKTVKTVELLNYKPEAVDVFEEIERRFNETHDDIKLEVSSPNQAMTILKTRLVREDYPEIVGIGGDINYSNFLDAGLFEDISDVEALQEIKQAYLDMDKTLELVPQEGIYAMPFAANAAGILYNKEMFEEHGWKVPHNWDEFISLCKEIEKAGIQPLYAGYKDTWTTLAPWNALAVCVADEDAIARVNSGESTFEEEYSRVADRIKEMMPYIEDNPVAYGYNDAASAFARGQSAMWAIGSYAIPQIRSVNPEMEIGSFVMPAGDDESENNLNSGIDIQFSILKGSENKEEAREVLEFLNSDEIINLYLDAQGGIAAKEGDFPIPEELSDMKEYIDSGRMKDFPDHKYPSEMSVDALIQTYLINDSDTAKEEFLKKFDSDWQRYNRDTIRRIQEYEAKEKSENE</sequence>
<dbReference type="PANTHER" id="PTHR43649">
    <property type="entry name" value="ARABINOSE-BINDING PROTEIN-RELATED"/>
    <property type="match status" value="1"/>
</dbReference>
<keyword evidence="2" id="KW-0813">Transport</keyword>
<gene>
    <name evidence="8" type="ORF">BO222_12080</name>
</gene>
<dbReference type="OrthoDB" id="9798191at2"/>
<keyword evidence="4" id="KW-0732">Signal</keyword>
<evidence type="ECO:0000256" key="7">
    <source>
        <dbReference type="ARBA" id="ARBA00023288"/>
    </source>
</evidence>
<evidence type="ECO:0000256" key="5">
    <source>
        <dbReference type="ARBA" id="ARBA00023136"/>
    </source>
</evidence>
<keyword evidence="9" id="KW-1185">Reference proteome</keyword>
<keyword evidence="7" id="KW-0449">Lipoprotein</keyword>